<reference evidence="1 2" key="1">
    <citation type="journal article" date="1979" name="Int. J. Syst. Evol. Microbiol.">
        <title>Bacillus globisporus subsp. marinus subsp. nov.</title>
        <authorList>
            <person name="Liu H."/>
        </authorList>
    </citation>
    <scope>NUCLEOTIDE SEQUENCE [LARGE SCALE GENOMIC DNA]</scope>
    <source>
        <strain evidence="1 2">DSM 1297</strain>
    </source>
</reference>
<protein>
    <submittedName>
        <fullName evidence="1">YqhG family protein</fullName>
    </submittedName>
</protein>
<gene>
    <name evidence="1" type="ORF">AB1471_01170</name>
</gene>
<proteinExistence type="predicted"/>
<comment type="caution">
    <text evidence="1">The sequence shown here is derived from an EMBL/GenBank/DDBJ whole genome shotgun (WGS) entry which is preliminary data.</text>
</comment>
<accession>A0ABV3Q0C5</accession>
<name>A0ABV3Q0C5_9BACL</name>
<dbReference type="Proteomes" id="UP001556040">
    <property type="component" value="Unassembled WGS sequence"/>
</dbReference>
<organism evidence="1 2">
    <name type="scientific">Jeotgalibacillus marinus</name>
    <dbReference type="NCBI Taxonomy" id="86667"/>
    <lineage>
        <taxon>Bacteria</taxon>
        <taxon>Bacillati</taxon>
        <taxon>Bacillota</taxon>
        <taxon>Bacilli</taxon>
        <taxon>Bacillales</taxon>
        <taxon>Caryophanaceae</taxon>
        <taxon>Jeotgalibacillus</taxon>
    </lineage>
</organism>
<keyword evidence="2" id="KW-1185">Reference proteome</keyword>
<dbReference type="InterPro" id="IPR024562">
    <property type="entry name" value="YqhG"/>
</dbReference>
<dbReference type="Pfam" id="PF11079">
    <property type="entry name" value="YqhG"/>
    <property type="match status" value="1"/>
</dbReference>
<evidence type="ECO:0000313" key="2">
    <source>
        <dbReference type="Proteomes" id="UP001556040"/>
    </source>
</evidence>
<evidence type="ECO:0000313" key="1">
    <source>
        <dbReference type="EMBL" id="MEW9500404.1"/>
    </source>
</evidence>
<sequence>MENAIQWELVHRYLELKGVHATKGASQSLLHLTEELDRKFMNRPFYWHYRDATNQVGEPMTVTLIKQNMEPMPGNAIIASTLNPIYRQLVEAAHAEASWYKAYEAPQNFSQNHAPLYPWILIQGVLTMDPPGAASYWKEAAISLTTGRVQTGDDLFESRTLQSNLPDYHFTVAPIIQFERAIETLLLELEQSGEKQYEEDLLRVRNQYETKISLNETMKNTEGLRDLQTHTEMYKVKLRFDQPLGGIVYLQHP</sequence>
<dbReference type="RefSeq" id="WP_367777685.1">
    <property type="nucleotide sequence ID" value="NZ_JBFMIA010000001.1"/>
</dbReference>
<dbReference type="EMBL" id="JBFMIA010000001">
    <property type="protein sequence ID" value="MEW9500404.1"/>
    <property type="molecule type" value="Genomic_DNA"/>
</dbReference>